<evidence type="ECO:0000313" key="3">
    <source>
        <dbReference type="Proteomes" id="UP000030140"/>
    </source>
</evidence>
<proteinExistence type="predicted"/>
<evidence type="ECO:0000256" key="1">
    <source>
        <dbReference type="SAM" id="Phobius"/>
    </source>
</evidence>
<dbReference type="AlphaFoldDB" id="A0A0A2GT27"/>
<keyword evidence="1" id="KW-1133">Transmembrane helix</keyword>
<keyword evidence="1" id="KW-0812">Transmembrane</keyword>
<keyword evidence="1" id="KW-0472">Membrane</keyword>
<protein>
    <submittedName>
        <fullName evidence="2">Uncharacterized protein</fullName>
    </submittedName>
</protein>
<dbReference type="Proteomes" id="UP000030140">
    <property type="component" value="Unassembled WGS sequence"/>
</dbReference>
<accession>A0A0A2GT27</accession>
<comment type="caution">
    <text evidence="2">The sequence shown here is derived from an EMBL/GenBank/DDBJ whole genome shotgun (WGS) entry which is preliminary data.</text>
</comment>
<gene>
    <name evidence="2" type="ORF">NV36_05845</name>
</gene>
<keyword evidence="3" id="KW-1185">Reference proteome</keyword>
<feature type="transmembrane region" description="Helical" evidence="1">
    <location>
        <begin position="45"/>
        <end position="64"/>
    </location>
</feature>
<organism evidence="2 3">
    <name type="scientific">Dokdonia donghaensis DSW-1</name>
    <dbReference type="NCBI Taxonomy" id="1300343"/>
    <lineage>
        <taxon>Bacteria</taxon>
        <taxon>Pseudomonadati</taxon>
        <taxon>Bacteroidota</taxon>
        <taxon>Flavobacteriia</taxon>
        <taxon>Flavobacteriales</taxon>
        <taxon>Flavobacteriaceae</taxon>
        <taxon>Dokdonia</taxon>
    </lineage>
</organism>
<reference evidence="2 3" key="1">
    <citation type="submission" date="2014-10" db="EMBL/GenBank/DDBJ databases">
        <title>Draft genome sequence of the proteorhodopsin-containing marine bacterium Dokdonia donghaensis.</title>
        <authorList>
            <person name="Gomez-Consarnau L."/>
            <person name="Gonzalez J.M."/>
            <person name="Riedel T."/>
            <person name="Jaenicke S."/>
            <person name="Wagner-Doebler I."/>
            <person name="Fuhrman J.A."/>
        </authorList>
    </citation>
    <scope>NUCLEOTIDE SEQUENCE [LARGE SCALE GENOMIC DNA]</scope>
    <source>
        <strain evidence="2 3">DSW-1</strain>
    </source>
</reference>
<evidence type="ECO:0000313" key="2">
    <source>
        <dbReference type="EMBL" id="KGO06409.1"/>
    </source>
</evidence>
<feature type="transmembrane region" description="Helical" evidence="1">
    <location>
        <begin position="7"/>
        <end position="25"/>
    </location>
</feature>
<sequence>MKKKLTAVQICTLIVFTLYLVWEYNMQQFISVNGLSNSFETRLDLLLLVPLLLVLVSISIWQFVKK</sequence>
<name>A0A0A2GT27_9FLAO</name>
<dbReference type="EMBL" id="JSAQ01000001">
    <property type="protein sequence ID" value="KGO06409.1"/>
    <property type="molecule type" value="Genomic_DNA"/>
</dbReference>
<dbReference type="RefSeq" id="WP_035325413.1">
    <property type="nucleotide sequence ID" value="NZ_JSAQ01000001.1"/>
</dbReference>